<dbReference type="RefSeq" id="WP_214610168.1">
    <property type="nucleotide sequence ID" value="NZ_JACATN010000001.1"/>
</dbReference>
<gene>
    <name evidence="1" type="ORF">HW347_01370</name>
</gene>
<dbReference type="Gene3D" id="3.30.70.1280">
    <property type="entry name" value="SP0830-like domains"/>
    <property type="match status" value="1"/>
</dbReference>
<dbReference type="Proteomes" id="UP000740413">
    <property type="component" value="Unassembled WGS sequence"/>
</dbReference>
<comment type="caution">
    <text evidence="1">The sequence shown here is derived from an EMBL/GenBank/DDBJ whole genome shotgun (WGS) entry which is preliminary data.</text>
</comment>
<dbReference type="PANTHER" id="PTHR36439">
    <property type="entry name" value="BLL4334 PROTEIN"/>
    <property type="match status" value="1"/>
</dbReference>
<reference evidence="2" key="2">
    <citation type="submission" date="2023-07" db="EMBL/GenBank/DDBJ databases">
        <title>Zobellia barbeyronii sp. nov., a new marine flavobacterium, isolated from green and red algae.</title>
        <authorList>
            <person name="Nedashkovskaya O.I."/>
            <person name="Otstavnykh N."/>
            <person name="Zhukova N."/>
            <person name="Guzev K."/>
            <person name="Chausova V."/>
            <person name="Tekutyeva L."/>
            <person name="Mikhailov V."/>
            <person name="Isaeva M."/>
        </authorList>
    </citation>
    <scope>NUCLEOTIDE SEQUENCE [LARGE SCALE GENOMIC DNA]</scope>
    <source>
        <strain evidence="2">KMM 6746</strain>
    </source>
</reference>
<protein>
    <submittedName>
        <fullName evidence="1">DUF1697 domain-containing protein</fullName>
    </submittedName>
</protein>
<reference evidence="1 2" key="1">
    <citation type="submission" date="2020-06" db="EMBL/GenBank/DDBJ databases">
        <authorList>
            <person name="Isaeva M.P."/>
            <person name="Chernysheva N.Y."/>
        </authorList>
    </citation>
    <scope>NUCLEOTIDE SEQUENCE [LARGE SCALE GENOMIC DNA]</scope>
    <source>
        <strain evidence="1 2">KMM 6746</strain>
    </source>
</reference>
<evidence type="ECO:0000313" key="2">
    <source>
        <dbReference type="Proteomes" id="UP000740413"/>
    </source>
</evidence>
<keyword evidence="2" id="KW-1185">Reference proteome</keyword>
<dbReference type="InterPro" id="IPR012545">
    <property type="entry name" value="DUF1697"/>
</dbReference>
<evidence type="ECO:0000313" key="1">
    <source>
        <dbReference type="EMBL" id="MBT2159891.1"/>
    </source>
</evidence>
<dbReference type="Pfam" id="PF08002">
    <property type="entry name" value="DUF1697"/>
    <property type="match status" value="1"/>
</dbReference>
<name>A0ABS5W8Y2_9FLAO</name>
<accession>A0ABS5W8Y2</accession>
<proteinExistence type="predicted"/>
<dbReference type="PIRSF" id="PIRSF008502">
    <property type="entry name" value="UCP008502"/>
    <property type="match status" value="1"/>
</dbReference>
<dbReference type="EMBL" id="JACATN010000001">
    <property type="protein sequence ID" value="MBT2159891.1"/>
    <property type="molecule type" value="Genomic_DNA"/>
</dbReference>
<organism evidence="1 2">
    <name type="scientific">Zobellia barbeyronii</name>
    <dbReference type="NCBI Taxonomy" id="2748009"/>
    <lineage>
        <taxon>Bacteria</taxon>
        <taxon>Pseudomonadati</taxon>
        <taxon>Bacteroidota</taxon>
        <taxon>Flavobacteriia</taxon>
        <taxon>Flavobacteriales</taxon>
        <taxon>Flavobacteriaceae</taxon>
        <taxon>Zobellia</taxon>
    </lineage>
</organism>
<dbReference type="SUPFAM" id="SSF160379">
    <property type="entry name" value="SP0830-like"/>
    <property type="match status" value="1"/>
</dbReference>
<sequence>MKVYIALLRGINVSGKRKVPMADLRAMFTDMGFINVKTYIQSGNVVFQSKEDKTAILEDSIAEHIKNTFGFEVPVLVKTKTELEVIFKNNPYTDSDAIAEKQVYFVLLKNPAEKELTKAFHSEKYVNEDFKITDDCVYLLCKIGYGKAKLNNNLIERKLKVEATTRNYNTMVKLLDLSS</sequence>
<dbReference type="PANTHER" id="PTHR36439:SF1">
    <property type="entry name" value="DUF1697 DOMAIN-CONTAINING PROTEIN"/>
    <property type="match status" value="1"/>
</dbReference>